<accession>A0A1M5V8E4</accession>
<evidence type="ECO:0008006" key="3">
    <source>
        <dbReference type="Google" id="ProtNLM"/>
    </source>
</evidence>
<dbReference type="Proteomes" id="UP000184071">
    <property type="component" value="Unassembled WGS sequence"/>
</dbReference>
<dbReference type="OrthoDB" id="1036397at2"/>
<name>A0A1M5V8E4_9FLAO</name>
<dbReference type="RefSeq" id="WP_073417714.1">
    <property type="nucleotide sequence ID" value="NZ_FQWC01000010.1"/>
</dbReference>
<reference evidence="2" key="1">
    <citation type="submission" date="2016-11" db="EMBL/GenBank/DDBJ databases">
        <authorList>
            <person name="Varghese N."/>
            <person name="Submissions S."/>
        </authorList>
    </citation>
    <scope>NUCLEOTIDE SEQUENCE [LARGE SCALE GENOMIC DNA]</scope>
    <source>
        <strain evidence="2">DSM 17963</strain>
    </source>
</reference>
<sequence>MIEVFKTNVQEVEQSIMIVGKLLEHFPNSAINFDLEDCDKILRVHGSAISNHKIIEVLNSHGFHCEVLP</sequence>
<organism evidence="1 2">
    <name type="scientific">Flavobacterium defluvii</name>
    <dbReference type="NCBI Taxonomy" id="370979"/>
    <lineage>
        <taxon>Bacteria</taxon>
        <taxon>Pseudomonadati</taxon>
        <taxon>Bacteroidota</taxon>
        <taxon>Flavobacteriia</taxon>
        <taxon>Flavobacteriales</taxon>
        <taxon>Flavobacteriaceae</taxon>
        <taxon>Flavobacterium</taxon>
    </lineage>
</organism>
<gene>
    <name evidence="1" type="ORF">SAMN05443663_11068</name>
</gene>
<evidence type="ECO:0000313" key="1">
    <source>
        <dbReference type="EMBL" id="SHH71532.1"/>
    </source>
</evidence>
<protein>
    <recommendedName>
        <fullName evidence="3">Copper chaperone CopZ</fullName>
    </recommendedName>
</protein>
<dbReference type="EMBL" id="FQWC01000010">
    <property type="protein sequence ID" value="SHH71532.1"/>
    <property type="molecule type" value="Genomic_DNA"/>
</dbReference>
<dbReference type="STRING" id="370979.SAMN05443663_11068"/>
<dbReference type="AlphaFoldDB" id="A0A1M5V8E4"/>
<keyword evidence="2" id="KW-1185">Reference proteome</keyword>
<proteinExistence type="predicted"/>
<evidence type="ECO:0000313" key="2">
    <source>
        <dbReference type="Proteomes" id="UP000184071"/>
    </source>
</evidence>